<protein>
    <submittedName>
        <fullName evidence="2 4">Uncharacterized protein</fullName>
    </submittedName>
</protein>
<organism evidence="3 4">
    <name type="scientific">Heligmosomoides polygyrus</name>
    <name type="common">Parasitic roundworm</name>
    <dbReference type="NCBI Taxonomy" id="6339"/>
    <lineage>
        <taxon>Eukaryota</taxon>
        <taxon>Metazoa</taxon>
        <taxon>Ecdysozoa</taxon>
        <taxon>Nematoda</taxon>
        <taxon>Chromadorea</taxon>
        <taxon>Rhabditida</taxon>
        <taxon>Rhabditina</taxon>
        <taxon>Rhabditomorpha</taxon>
        <taxon>Strongyloidea</taxon>
        <taxon>Heligmosomidae</taxon>
        <taxon>Heligmosomoides</taxon>
    </lineage>
</organism>
<reference evidence="2 3" key="1">
    <citation type="submission" date="2018-11" db="EMBL/GenBank/DDBJ databases">
        <authorList>
            <consortium name="Pathogen Informatics"/>
        </authorList>
    </citation>
    <scope>NUCLEOTIDE SEQUENCE [LARGE SCALE GENOMIC DNA]</scope>
</reference>
<accession>A0A183G3W0</accession>
<dbReference type="WBParaSite" id="HPBE_0001613501-mRNA-1">
    <property type="protein sequence ID" value="HPBE_0001613501-mRNA-1"/>
    <property type="gene ID" value="HPBE_0001613501"/>
</dbReference>
<sequence>MWPPLDKEPSREEIKLAERMASILKNLKACQFEVDEGEQLEVVEEQEGKNKSPFDGRNRKPSPELLFLTAAGCDPNATLPGDPRKCVGRPHPDDEESAASAGVAEHRPSALSELARLPSPPEWIVHYRLPAAFLHGQIMFLTTILFVTIAAHPVDAVK</sequence>
<keyword evidence="3" id="KW-1185">Reference proteome</keyword>
<dbReference type="AlphaFoldDB" id="A0A183G3W0"/>
<feature type="region of interest" description="Disordered" evidence="1">
    <location>
        <begin position="41"/>
        <end position="60"/>
    </location>
</feature>
<evidence type="ECO:0000256" key="1">
    <source>
        <dbReference type="SAM" id="MobiDB-lite"/>
    </source>
</evidence>
<name>A0A183G3W0_HELPZ</name>
<evidence type="ECO:0000313" key="2">
    <source>
        <dbReference type="EMBL" id="VDP05054.1"/>
    </source>
</evidence>
<feature type="region of interest" description="Disordered" evidence="1">
    <location>
        <begin position="79"/>
        <end position="105"/>
    </location>
</feature>
<accession>A0A3P8BIG1</accession>
<proteinExistence type="predicted"/>
<gene>
    <name evidence="2" type="ORF">HPBE_LOCUS16134</name>
</gene>
<feature type="compositionally biased region" description="Basic and acidic residues" evidence="1">
    <location>
        <begin position="46"/>
        <end position="60"/>
    </location>
</feature>
<evidence type="ECO:0000313" key="4">
    <source>
        <dbReference type="WBParaSite" id="HPBE_0001613501-mRNA-1"/>
    </source>
</evidence>
<evidence type="ECO:0000313" key="3">
    <source>
        <dbReference type="Proteomes" id="UP000050761"/>
    </source>
</evidence>
<dbReference type="EMBL" id="UZAH01029243">
    <property type="protein sequence ID" value="VDP05054.1"/>
    <property type="molecule type" value="Genomic_DNA"/>
</dbReference>
<dbReference type="Proteomes" id="UP000050761">
    <property type="component" value="Unassembled WGS sequence"/>
</dbReference>
<reference evidence="4" key="2">
    <citation type="submission" date="2019-09" db="UniProtKB">
        <authorList>
            <consortium name="WormBaseParasite"/>
        </authorList>
    </citation>
    <scope>IDENTIFICATION</scope>
</reference>